<comment type="similarity">
    <text evidence="1 8">Belongs to the pseudouridine synthase RluA family.</text>
</comment>
<dbReference type="GO" id="GO:0003723">
    <property type="term" value="F:RNA binding"/>
    <property type="evidence" value="ECO:0007669"/>
    <property type="project" value="UniProtKB-KW"/>
</dbReference>
<dbReference type="InterPro" id="IPR006145">
    <property type="entry name" value="PsdUridine_synth_RsuA/RluA"/>
</dbReference>
<evidence type="ECO:0000256" key="2">
    <source>
        <dbReference type="ARBA" id="ARBA00022884"/>
    </source>
</evidence>
<evidence type="ECO:0000259" key="9">
    <source>
        <dbReference type="SMART" id="SM00363"/>
    </source>
</evidence>
<evidence type="ECO:0000313" key="10">
    <source>
        <dbReference type="EMBL" id="GGX55100.1"/>
    </source>
</evidence>
<dbReference type="NCBIfam" id="NF008385">
    <property type="entry name" value="PRK11180.1"/>
    <property type="match status" value="1"/>
</dbReference>
<gene>
    <name evidence="10" type="primary">rluD</name>
    <name evidence="10" type="ORF">GCM10007392_23360</name>
</gene>
<dbReference type="InterPro" id="IPR006225">
    <property type="entry name" value="PsdUridine_synth_RluC/D"/>
</dbReference>
<dbReference type="Proteomes" id="UP000626148">
    <property type="component" value="Unassembled WGS sequence"/>
</dbReference>
<evidence type="ECO:0000256" key="3">
    <source>
        <dbReference type="ARBA" id="ARBA00023235"/>
    </source>
</evidence>
<comment type="caution">
    <text evidence="10">The sequence shown here is derived from an EMBL/GenBank/DDBJ whole genome shotgun (WGS) entry which is preliminary data.</text>
</comment>
<feature type="domain" description="RNA-binding S4" evidence="9">
    <location>
        <begin position="21"/>
        <end position="78"/>
    </location>
</feature>
<protein>
    <recommendedName>
        <fullName evidence="8">Pseudouridine synthase</fullName>
        <ecNumber evidence="8">5.4.99.-</ecNumber>
    </recommendedName>
</protein>
<dbReference type="InterPro" id="IPR050188">
    <property type="entry name" value="RluA_PseudoU_synthase"/>
</dbReference>
<dbReference type="Pfam" id="PF01479">
    <property type="entry name" value="S4"/>
    <property type="match status" value="1"/>
</dbReference>
<evidence type="ECO:0000256" key="7">
    <source>
        <dbReference type="PROSITE-ProRule" id="PRU00182"/>
    </source>
</evidence>
<dbReference type="InterPro" id="IPR036986">
    <property type="entry name" value="S4_RNA-bd_sf"/>
</dbReference>
<dbReference type="SUPFAM" id="SSF55120">
    <property type="entry name" value="Pseudouridine synthase"/>
    <property type="match status" value="1"/>
</dbReference>
<evidence type="ECO:0000256" key="4">
    <source>
        <dbReference type="ARBA" id="ARBA00036882"/>
    </source>
</evidence>
<dbReference type="PROSITE" id="PS50889">
    <property type="entry name" value="S4"/>
    <property type="match status" value="1"/>
</dbReference>
<dbReference type="PROSITE" id="PS01129">
    <property type="entry name" value="PSI_RLU"/>
    <property type="match status" value="1"/>
</dbReference>
<keyword evidence="2 7" id="KW-0694">RNA-binding</keyword>
<dbReference type="CDD" id="cd02869">
    <property type="entry name" value="PseudoU_synth_RluA_like"/>
    <property type="match status" value="1"/>
</dbReference>
<organism evidence="10 11">
    <name type="scientific">Saccharospirillum salsuginis</name>
    <dbReference type="NCBI Taxonomy" id="418750"/>
    <lineage>
        <taxon>Bacteria</taxon>
        <taxon>Pseudomonadati</taxon>
        <taxon>Pseudomonadota</taxon>
        <taxon>Gammaproteobacteria</taxon>
        <taxon>Oceanospirillales</taxon>
        <taxon>Saccharospirillaceae</taxon>
        <taxon>Saccharospirillum</taxon>
    </lineage>
</organism>
<dbReference type="EMBL" id="BMXR01000005">
    <property type="protein sequence ID" value="GGX55100.1"/>
    <property type="molecule type" value="Genomic_DNA"/>
</dbReference>
<evidence type="ECO:0000256" key="5">
    <source>
        <dbReference type="ARBA" id="ARBA00056072"/>
    </source>
</evidence>
<evidence type="ECO:0000256" key="6">
    <source>
        <dbReference type="PIRSR" id="PIRSR606225-1"/>
    </source>
</evidence>
<dbReference type="GO" id="GO:0000455">
    <property type="term" value="P:enzyme-directed rRNA pseudouridine synthesis"/>
    <property type="evidence" value="ECO:0007669"/>
    <property type="project" value="UniProtKB-ARBA"/>
</dbReference>
<keyword evidence="3 8" id="KW-0413">Isomerase</keyword>
<comment type="catalytic activity">
    <reaction evidence="4">
        <text>uridine(1911/1915/1917) in 23S rRNA = pseudouridine(1911/1915/1917) in 23S rRNA</text>
        <dbReference type="Rhea" id="RHEA:42524"/>
        <dbReference type="Rhea" id="RHEA-COMP:10097"/>
        <dbReference type="Rhea" id="RHEA-COMP:10098"/>
        <dbReference type="ChEBI" id="CHEBI:65314"/>
        <dbReference type="ChEBI" id="CHEBI:65315"/>
        <dbReference type="EC" id="5.4.99.23"/>
    </reaction>
</comment>
<dbReference type="InterPro" id="IPR002942">
    <property type="entry name" value="S4_RNA-bd"/>
</dbReference>
<dbReference type="SMART" id="SM00363">
    <property type="entry name" value="S4"/>
    <property type="match status" value="1"/>
</dbReference>
<dbReference type="EC" id="5.4.99.-" evidence="8"/>
<evidence type="ECO:0000313" key="11">
    <source>
        <dbReference type="Proteomes" id="UP000626148"/>
    </source>
</evidence>
<evidence type="ECO:0000256" key="1">
    <source>
        <dbReference type="ARBA" id="ARBA00010876"/>
    </source>
</evidence>
<keyword evidence="11" id="KW-1185">Reference proteome</keyword>
<dbReference type="PANTHER" id="PTHR21600:SF44">
    <property type="entry name" value="RIBOSOMAL LARGE SUBUNIT PSEUDOURIDINE SYNTHASE D"/>
    <property type="match status" value="1"/>
</dbReference>
<comment type="function">
    <text evidence="5">Responsible for synthesis of pseudouridine from uracil at positions 1911, 1915 and 1917 in 23S ribosomal RNA.</text>
</comment>
<dbReference type="InterPro" id="IPR020103">
    <property type="entry name" value="PsdUridine_synth_cat_dom_sf"/>
</dbReference>
<dbReference type="GO" id="GO:0160140">
    <property type="term" value="F:23S rRNA pseudouridine(1911/1915/1917) synthase activity"/>
    <property type="evidence" value="ECO:0007669"/>
    <property type="project" value="UniProtKB-EC"/>
</dbReference>
<accession>A0A918K9K8</accession>
<dbReference type="RefSeq" id="WP_189608739.1">
    <property type="nucleotide sequence ID" value="NZ_BMXR01000005.1"/>
</dbReference>
<dbReference type="Gene3D" id="3.10.290.10">
    <property type="entry name" value="RNA-binding S4 domain"/>
    <property type="match status" value="1"/>
</dbReference>
<dbReference type="Pfam" id="PF00849">
    <property type="entry name" value="PseudoU_synth_2"/>
    <property type="match status" value="1"/>
</dbReference>
<sequence>MTDSHQRLEDRVQVPLDMGQKRFDQIAAALFSDHSRSRIQQWIKDGHLTVDGQTRKPRDKLIGGETLELDVELVPEERWEAEPVELAVVHEDDDIIVIDKPVGLVVHPGAGTPGGTVLNGLLYRYPELKAVPRAGIVHRLDKDTSGLMVVARTLSAHTSLVSQLQDRTMGREYEAVVTGVMTGGGVVDEPIGRHPTHRIKMAVTPVGKEAITHYRVLERYRNHTLIRCKLETGRTHQIRVHMAHIGYPLVGDQLYAGRNRLPKDVNRPVAEALREFKRQALHAAYLELVHPATGEPMGWQSDMPDDMIDLLAMLEADAEGDLEHDL</sequence>
<dbReference type="Gene3D" id="3.30.2350.10">
    <property type="entry name" value="Pseudouridine synthase"/>
    <property type="match status" value="1"/>
</dbReference>
<dbReference type="InterPro" id="IPR006224">
    <property type="entry name" value="PsdUridine_synth_RluA-like_CS"/>
</dbReference>
<dbReference type="CDD" id="cd00165">
    <property type="entry name" value="S4"/>
    <property type="match status" value="1"/>
</dbReference>
<dbReference type="AlphaFoldDB" id="A0A918K9K8"/>
<dbReference type="PANTHER" id="PTHR21600">
    <property type="entry name" value="MITOCHONDRIAL RNA PSEUDOURIDINE SYNTHASE"/>
    <property type="match status" value="1"/>
</dbReference>
<reference evidence="10" key="2">
    <citation type="submission" date="2020-09" db="EMBL/GenBank/DDBJ databases">
        <authorList>
            <person name="Sun Q."/>
            <person name="Kim S."/>
        </authorList>
    </citation>
    <scope>NUCLEOTIDE SEQUENCE</scope>
    <source>
        <strain evidence="10">KCTC 22169</strain>
    </source>
</reference>
<dbReference type="FunFam" id="3.30.2350.10:FF:000006">
    <property type="entry name" value="Pseudouridine synthase"/>
    <property type="match status" value="1"/>
</dbReference>
<reference evidence="10" key="1">
    <citation type="journal article" date="2014" name="Int. J. Syst. Evol. Microbiol.">
        <title>Complete genome sequence of Corynebacterium casei LMG S-19264T (=DSM 44701T), isolated from a smear-ripened cheese.</title>
        <authorList>
            <consortium name="US DOE Joint Genome Institute (JGI-PGF)"/>
            <person name="Walter F."/>
            <person name="Albersmeier A."/>
            <person name="Kalinowski J."/>
            <person name="Ruckert C."/>
        </authorList>
    </citation>
    <scope>NUCLEOTIDE SEQUENCE</scope>
    <source>
        <strain evidence="10">KCTC 22169</strain>
    </source>
</reference>
<evidence type="ECO:0000256" key="8">
    <source>
        <dbReference type="RuleBase" id="RU362028"/>
    </source>
</evidence>
<dbReference type="SUPFAM" id="SSF55174">
    <property type="entry name" value="Alpha-L RNA-binding motif"/>
    <property type="match status" value="1"/>
</dbReference>
<name>A0A918K9K8_9GAMM</name>
<comment type="catalytic activity">
    <reaction evidence="8">
        <text>a uridine in RNA = a pseudouridine in RNA</text>
        <dbReference type="Rhea" id="RHEA:48348"/>
        <dbReference type="Rhea" id="RHEA-COMP:12068"/>
        <dbReference type="Rhea" id="RHEA-COMP:12069"/>
        <dbReference type="ChEBI" id="CHEBI:65314"/>
        <dbReference type="ChEBI" id="CHEBI:65315"/>
    </reaction>
</comment>
<dbReference type="NCBIfam" id="TIGR00005">
    <property type="entry name" value="rluA_subfam"/>
    <property type="match status" value="1"/>
</dbReference>
<feature type="active site" evidence="6">
    <location>
        <position position="141"/>
    </location>
</feature>
<proteinExistence type="inferred from homology"/>